<reference evidence="11" key="1">
    <citation type="submission" date="2025-08" db="UniProtKB">
        <authorList>
            <consortium name="RefSeq"/>
        </authorList>
    </citation>
    <scope>IDENTIFICATION</scope>
</reference>
<sequence length="300" mass="34099">MKRYVDEVISSPIKQMLFISGCSKLAEPMVVVQSPAISNKEKHPYTFRNDISDGAAMEPKVALMKHYKWKKVAFIAELVPIFTLALRTMANLMEEEGGFDILAWETFESDPTFAVQLLKKVDARIIVAHCYQETARKVFCEAYKLGLYGPKYVWFLVGWYNSEWWMTPDSSINCTSSQLGRVAENYISTQGLAVDPISHQTINGMTVKETIAAYDEYVNYNDTLGAKGDWPLTYDSMWAMAIAFHNTSQYLKRQNSSKGIESFTYESADLRQLYMHYLGNISFNGVSAIPSIRIMVCDPQ</sequence>
<keyword evidence="8" id="KW-0807">Transducer</keyword>
<evidence type="ECO:0000259" key="9">
    <source>
        <dbReference type="Pfam" id="PF01094"/>
    </source>
</evidence>
<comment type="subcellular location">
    <subcellularLocation>
        <location evidence="1">Membrane</location>
    </subcellularLocation>
</comment>
<evidence type="ECO:0000256" key="5">
    <source>
        <dbReference type="ARBA" id="ARBA00023136"/>
    </source>
</evidence>
<dbReference type="PANTHER" id="PTHR10519:SF20">
    <property type="entry name" value="G-PROTEIN COUPLED RECEPTOR 156-RELATED"/>
    <property type="match status" value="1"/>
</dbReference>
<proteinExistence type="predicted"/>
<keyword evidence="6" id="KW-0675">Receptor</keyword>
<keyword evidence="3" id="KW-1133">Transmembrane helix</keyword>
<name>A0ABM1F089_PRICU</name>
<keyword evidence="4" id="KW-0297">G-protein coupled receptor</keyword>
<dbReference type="SUPFAM" id="SSF53822">
    <property type="entry name" value="Periplasmic binding protein-like I"/>
    <property type="match status" value="1"/>
</dbReference>
<dbReference type="CDD" id="cd06366">
    <property type="entry name" value="PBP1_GABAb_receptor"/>
    <property type="match status" value="1"/>
</dbReference>
<keyword evidence="2" id="KW-0812">Transmembrane</keyword>
<dbReference type="InterPro" id="IPR002455">
    <property type="entry name" value="GPCR3_GABA-B"/>
</dbReference>
<dbReference type="Gene3D" id="3.40.50.2300">
    <property type="match status" value="2"/>
</dbReference>
<dbReference type="GeneID" id="106817686"/>
<dbReference type="Pfam" id="PF01094">
    <property type="entry name" value="ANF_receptor"/>
    <property type="match status" value="1"/>
</dbReference>
<gene>
    <name evidence="11" type="primary">LOC106817686</name>
</gene>
<evidence type="ECO:0000313" key="10">
    <source>
        <dbReference type="Proteomes" id="UP000695022"/>
    </source>
</evidence>
<evidence type="ECO:0000256" key="6">
    <source>
        <dbReference type="ARBA" id="ARBA00023170"/>
    </source>
</evidence>
<dbReference type="Proteomes" id="UP000695022">
    <property type="component" value="Unplaced"/>
</dbReference>
<feature type="domain" description="Receptor ligand binding region" evidence="9">
    <location>
        <begin position="28"/>
        <end position="287"/>
    </location>
</feature>
<organism evidence="10 11">
    <name type="scientific">Priapulus caudatus</name>
    <name type="common">Priapulid worm</name>
    <dbReference type="NCBI Taxonomy" id="37621"/>
    <lineage>
        <taxon>Eukaryota</taxon>
        <taxon>Metazoa</taxon>
        <taxon>Ecdysozoa</taxon>
        <taxon>Scalidophora</taxon>
        <taxon>Priapulida</taxon>
        <taxon>Priapulimorpha</taxon>
        <taxon>Priapulimorphida</taxon>
        <taxon>Priapulidae</taxon>
        <taxon>Priapulus</taxon>
    </lineage>
</organism>
<evidence type="ECO:0000256" key="7">
    <source>
        <dbReference type="ARBA" id="ARBA00023180"/>
    </source>
</evidence>
<dbReference type="PRINTS" id="PR01176">
    <property type="entry name" value="GABABRECEPTR"/>
</dbReference>
<evidence type="ECO:0000313" key="11">
    <source>
        <dbReference type="RefSeq" id="XP_014677860.1"/>
    </source>
</evidence>
<evidence type="ECO:0000256" key="2">
    <source>
        <dbReference type="ARBA" id="ARBA00022692"/>
    </source>
</evidence>
<dbReference type="InterPro" id="IPR001828">
    <property type="entry name" value="ANF_lig-bd_rcpt"/>
</dbReference>
<dbReference type="PANTHER" id="PTHR10519">
    <property type="entry name" value="GABA-B RECEPTOR"/>
    <property type="match status" value="1"/>
</dbReference>
<keyword evidence="10" id="KW-1185">Reference proteome</keyword>
<keyword evidence="5" id="KW-0472">Membrane</keyword>
<evidence type="ECO:0000256" key="3">
    <source>
        <dbReference type="ARBA" id="ARBA00022989"/>
    </source>
</evidence>
<evidence type="ECO:0000256" key="1">
    <source>
        <dbReference type="ARBA" id="ARBA00004370"/>
    </source>
</evidence>
<protein>
    <submittedName>
        <fullName evidence="11">Gamma-aminobutyric acid type B receptor subunit 1-like</fullName>
    </submittedName>
</protein>
<evidence type="ECO:0000256" key="8">
    <source>
        <dbReference type="ARBA" id="ARBA00023224"/>
    </source>
</evidence>
<evidence type="ECO:0000256" key="4">
    <source>
        <dbReference type="ARBA" id="ARBA00023040"/>
    </source>
</evidence>
<dbReference type="PRINTS" id="PR01177">
    <property type="entry name" value="GABAB1RECPTR"/>
</dbReference>
<accession>A0ABM1F089</accession>
<keyword evidence="7" id="KW-0325">Glycoprotein</keyword>
<dbReference type="RefSeq" id="XP_014677860.1">
    <property type="nucleotide sequence ID" value="XM_014822374.1"/>
</dbReference>
<dbReference type="InterPro" id="IPR028082">
    <property type="entry name" value="Peripla_BP_I"/>
</dbReference>